<comment type="subcellular location">
    <subcellularLocation>
        <location evidence="2">Cell membrane</location>
        <topology evidence="2">Multi-pass membrane protein</topology>
    </subcellularLocation>
</comment>
<keyword evidence="18" id="KW-1185">Reference proteome</keyword>
<feature type="transmembrane region" description="Helical" evidence="13">
    <location>
        <begin position="142"/>
        <end position="162"/>
    </location>
</feature>
<keyword evidence="6 13" id="KW-0812">Transmembrane</keyword>
<feature type="transmembrane region" description="Helical" evidence="13">
    <location>
        <begin position="48"/>
        <end position="69"/>
    </location>
</feature>
<keyword evidence="5" id="KW-0349">Heme</keyword>
<dbReference type="GO" id="GO:0020037">
    <property type="term" value="F:heme binding"/>
    <property type="evidence" value="ECO:0007669"/>
    <property type="project" value="TreeGrafter"/>
</dbReference>
<evidence type="ECO:0000256" key="9">
    <source>
        <dbReference type="ARBA" id="ARBA00022989"/>
    </source>
</evidence>
<evidence type="ECO:0000256" key="12">
    <source>
        <dbReference type="ARBA" id="ARBA00037975"/>
    </source>
</evidence>
<dbReference type="SUPFAM" id="SSF81342">
    <property type="entry name" value="Transmembrane di-heme cytochromes"/>
    <property type="match status" value="1"/>
</dbReference>
<evidence type="ECO:0000256" key="7">
    <source>
        <dbReference type="ARBA" id="ARBA00022723"/>
    </source>
</evidence>
<feature type="domain" description="Cytochrome b561 bacterial/Ni-hydrogenase" evidence="14">
    <location>
        <begin position="7"/>
        <end position="173"/>
    </location>
</feature>
<name>A0A378XEB9_9BURK</name>
<keyword evidence="11 13" id="KW-0472">Membrane</keyword>
<evidence type="ECO:0000256" key="3">
    <source>
        <dbReference type="ARBA" id="ARBA00022448"/>
    </source>
</evidence>
<reference evidence="16 17" key="1">
    <citation type="submission" date="2018-06" db="EMBL/GenBank/DDBJ databases">
        <authorList>
            <consortium name="Pathogen Informatics"/>
            <person name="Doyle S."/>
        </authorList>
    </citation>
    <scope>NUCLEOTIDE SEQUENCE [LARGE SCALE GENOMIC DNA]</scope>
    <source>
        <strain evidence="16 17">NCTC11997</strain>
    </source>
</reference>
<dbReference type="InterPro" id="IPR011577">
    <property type="entry name" value="Cyt_b561_bac/Ni-Hgenase"/>
</dbReference>
<organism evidence="16 17">
    <name type="scientific">Oligella ureolytica</name>
    <dbReference type="NCBI Taxonomy" id="90244"/>
    <lineage>
        <taxon>Bacteria</taxon>
        <taxon>Pseudomonadati</taxon>
        <taxon>Pseudomonadota</taxon>
        <taxon>Betaproteobacteria</taxon>
        <taxon>Burkholderiales</taxon>
        <taxon>Alcaligenaceae</taxon>
        <taxon>Oligella</taxon>
    </lineage>
</organism>
<dbReference type="STRING" id="1122619.GCA_000373745_00630"/>
<dbReference type="Pfam" id="PF01292">
    <property type="entry name" value="Ni_hydr_CYTB"/>
    <property type="match status" value="1"/>
</dbReference>
<comment type="similarity">
    <text evidence="12">Belongs to the cytochrome b561 family.</text>
</comment>
<keyword evidence="7" id="KW-0479">Metal-binding</keyword>
<proteinExistence type="inferred from homology"/>
<dbReference type="OrthoDB" id="8536275at2"/>
<keyword evidence="3" id="KW-0813">Transport</keyword>
<dbReference type="GO" id="GO:0005886">
    <property type="term" value="C:plasma membrane"/>
    <property type="evidence" value="ECO:0007669"/>
    <property type="project" value="UniProtKB-SubCell"/>
</dbReference>
<evidence type="ECO:0000256" key="8">
    <source>
        <dbReference type="ARBA" id="ARBA00022982"/>
    </source>
</evidence>
<dbReference type="InterPro" id="IPR052168">
    <property type="entry name" value="Cytochrome_b561_oxidase"/>
</dbReference>
<gene>
    <name evidence="16" type="primary">yceJ_1</name>
    <name evidence="15" type="ORF">I6G29_02535</name>
    <name evidence="16" type="ORF">NCTC11997_00556</name>
</gene>
<reference evidence="15 18" key="2">
    <citation type="submission" date="2020-12" db="EMBL/GenBank/DDBJ databases">
        <title>FDA dAtabase for Regulatory Grade micrObial Sequences (FDA-ARGOS): Supporting development and validation of Infectious Disease Dx tests.</title>
        <authorList>
            <person name="Sproer C."/>
            <person name="Gronow S."/>
            <person name="Severitt S."/>
            <person name="Schroder I."/>
            <person name="Tallon L."/>
            <person name="Sadzewicz L."/>
            <person name="Zhao X."/>
            <person name="Boylan J."/>
            <person name="Ott S."/>
            <person name="Bowen H."/>
            <person name="Vavikolanu K."/>
            <person name="Mehta A."/>
            <person name="Aluvathingal J."/>
            <person name="Nadendla S."/>
            <person name="Lowell S."/>
            <person name="Myers T."/>
            <person name="Yan Y."/>
            <person name="Sichtig H."/>
        </authorList>
    </citation>
    <scope>NUCLEOTIDE SEQUENCE [LARGE SCALE GENOMIC DNA]</scope>
    <source>
        <strain evidence="15 18">FDAARGOS_872</strain>
    </source>
</reference>
<dbReference type="EMBL" id="UGSB01000001">
    <property type="protein sequence ID" value="SUA51331.1"/>
    <property type="molecule type" value="Genomic_DNA"/>
</dbReference>
<evidence type="ECO:0000313" key="17">
    <source>
        <dbReference type="Proteomes" id="UP000254603"/>
    </source>
</evidence>
<keyword evidence="9 13" id="KW-1133">Transmembrane helix</keyword>
<evidence type="ECO:0000259" key="14">
    <source>
        <dbReference type="Pfam" id="PF01292"/>
    </source>
</evidence>
<keyword evidence="10" id="KW-0408">Iron</keyword>
<dbReference type="PANTHER" id="PTHR30529:SF1">
    <property type="entry name" value="CYTOCHROME B561 HOMOLOG 2"/>
    <property type="match status" value="1"/>
</dbReference>
<dbReference type="Gene3D" id="1.20.950.20">
    <property type="entry name" value="Transmembrane di-heme cytochromes, Chain C"/>
    <property type="match status" value="1"/>
</dbReference>
<keyword evidence="4" id="KW-1003">Cell membrane</keyword>
<dbReference type="GO" id="GO:0046872">
    <property type="term" value="F:metal ion binding"/>
    <property type="evidence" value="ECO:0007669"/>
    <property type="project" value="UniProtKB-KW"/>
</dbReference>
<evidence type="ECO:0000256" key="10">
    <source>
        <dbReference type="ARBA" id="ARBA00023004"/>
    </source>
</evidence>
<dbReference type="PANTHER" id="PTHR30529">
    <property type="entry name" value="CYTOCHROME B561"/>
    <property type="match status" value="1"/>
</dbReference>
<evidence type="ECO:0000313" key="18">
    <source>
        <dbReference type="Proteomes" id="UP000594903"/>
    </source>
</evidence>
<evidence type="ECO:0000256" key="13">
    <source>
        <dbReference type="SAM" id="Phobius"/>
    </source>
</evidence>
<evidence type="ECO:0000256" key="2">
    <source>
        <dbReference type="ARBA" id="ARBA00004651"/>
    </source>
</evidence>
<evidence type="ECO:0000256" key="5">
    <source>
        <dbReference type="ARBA" id="ARBA00022617"/>
    </source>
</evidence>
<sequence length="173" mass="19505">MKDSRERYGSITRIFHWVMALLIVWQGMKFFDRIADGEHWVGQNLVPWHGSIGSLILLLVILRIIWALSQHNNRPLQEPATAALVKLGHFSLYACMVLIPVSGIMYLVGRGFGWKAFGVQIISGGPEIPWMATVGGTLHSPLSWIFLVVVIGHVAMAFYHHFVKKDGVMKRMV</sequence>
<evidence type="ECO:0000313" key="16">
    <source>
        <dbReference type="EMBL" id="SUA51331.1"/>
    </source>
</evidence>
<evidence type="ECO:0000313" key="15">
    <source>
        <dbReference type="EMBL" id="QPT40501.1"/>
    </source>
</evidence>
<dbReference type="Proteomes" id="UP000594903">
    <property type="component" value="Chromosome"/>
</dbReference>
<evidence type="ECO:0000256" key="4">
    <source>
        <dbReference type="ARBA" id="ARBA00022475"/>
    </source>
</evidence>
<dbReference type="RefSeq" id="WP_018573809.1">
    <property type="nucleotide sequence ID" value="NZ_CP065725.1"/>
</dbReference>
<keyword evidence="8" id="KW-0249">Electron transport</keyword>
<dbReference type="GO" id="GO:0022904">
    <property type="term" value="P:respiratory electron transport chain"/>
    <property type="evidence" value="ECO:0007669"/>
    <property type="project" value="InterPro"/>
</dbReference>
<accession>A0A378XEB9</accession>
<evidence type="ECO:0000256" key="1">
    <source>
        <dbReference type="ARBA" id="ARBA00001970"/>
    </source>
</evidence>
<evidence type="ECO:0000256" key="6">
    <source>
        <dbReference type="ARBA" id="ARBA00022692"/>
    </source>
</evidence>
<dbReference type="Proteomes" id="UP000254603">
    <property type="component" value="Unassembled WGS sequence"/>
</dbReference>
<dbReference type="GO" id="GO:0009055">
    <property type="term" value="F:electron transfer activity"/>
    <property type="evidence" value="ECO:0007669"/>
    <property type="project" value="InterPro"/>
</dbReference>
<feature type="transmembrane region" description="Helical" evidence="13">
    <location>
        <begin position="12"/>
        <end position="28"/>
    </location>
</feature>
<dbReference type="InterPro" id="IPR016174">
    <property type="entry name" value="Di-haem_cyt_TM"/>
</dbReference>
<dbReference type="AlphaFoldDB" id="A0A378XEB9"/>
<feature type="transmembrane region" description="Helical" evidence="13">
    <location>
        <begin position="90"/>
        <end position="108"/>
    </location>
</feature>
<evidence type="ECO:0000256" key="11">
    <source>
        <dbReference type="ARBA" id="ARBA00023136"/>
    </source>
</evidence>
<dbReference type="EMBL" id="CP065725">
    <property type="protein sequence ID" value="QPT40501.1"/>
    <property type="molecule type" value="Genomic_DNA"/>
</dbReference>
<comment type="cofactor">
    <cofactor evidence="1">
        <name>heme b</name>
        <dbReference type="ChEBI" id="CHEBI:60344"/>
    </cofactor>
</comment>
<protein>
    <submittedName>
        <fullName evidence="15 16">Cytochrome b</fullName>
    </submittedName>
</protein>